<dbReference type="Gene3D" id="1.10.10.790">
    <property type="entry name" value="Surp module"/>
    <property type="match status" value="2"/>
</dbReference>
<dbReference type="SUPFAM" id="SSF54236">
    <property type="entry name" value="Ubiquitin-like"/>
    <property type="match status" value="1"/>
</dbReference>
<organism evidence="19">
    <name type="scientific">Camponotus floridanus</name>
    <name type="common">Florida carpenter ant</name>
    <dbReference type="NCBI Taxonomy" id="104421"/>
    <lineage>
        <taxon>Eukaryota</taxon>
        <taxon>Metazoa</taxon>
        <taxon>Ecdysozoa</taxon>
        <taxon>Arthropoda</taxon>
        <taxon>Hexapoda</taxon>
        <taxon>Insecta</taxon>
        <taxon>Pterygota</taxon>
        <taxon>Neoptera</taxon>
        <taxon>Endopterygota</taxon>
        <taxon>Hymenoptera</taxon>
        <taxon>Apocrita</taxon>
        <taxon>Aculeata</taxon>
        <taxon>Formicoidea</taxon>
        <taxon>Formicidae</taxon>
        <taxon>Formicinae</taxon>
        <taxon>Camponotus</taxon>
    </lineage>
</organism>
<accession>E2ATB4</accession>
<dbReference type="Pfam" id="PF01805">
    <property type="entry name" value="Surp"/>
    <property type="match status" value="2"/>
</dbReference>
<evidence type="ECO:0000256" key="15">
    <source>
        <dbReference type="SAM" id="MobiDB-lite"/>
    </source>
</evidence>
<evidence type="ECO:0000256" key="3">
    <source>
        <dbReference type="ARBA" id="ARBA00022553"/>
    </source>
</evidence>
<dbReference type="FunFam" id="1.10.10.790:FF:000002">
    <property type="entry name" value="Splicing factor 3A subunit 1"/>
    <property type="match status" value="1"/>
</dbReference>
<keyword evidence="14" id="KW-0175">Coiled coil</keyword>
<name>E2ATB4_CAMFO</name>
<dbReference type="Pfam" id="PF00240">
    <property type="entry name" value="ubiquitin"/>
    <property type="match status" value="1"/>
</dbReference>
<dbReference type="PRINTS" id="PR00348">
    <property type="entry name" value="UBIQUITIN"/>
</dbReference>
<keyword evidence="9" id="KW-0508">mRNA splicing</keyword>
<dbReference type="PANTHER" id="PTHR15316:SF1">
    <property type="entry name" value="SPLICING FACTOR 3A SUBUNIT 1"/>
    <property type="match status" value="1"/>
</dbReference>
<evidence type="ECO:0000256" key="6">
    <source>
        <dbReference type="ARBA" id="ARBA00022737"/>
    </source>
</evidence>
<dbReference type="Gene3D" id="3.10.20.90">
    <property type="entry name" value="Phosphatidylinositol 3-kinase Catalytic Subunit, Chain A, domain 1"/>
    <property type="match status" value="1"/>
</dbReference>
<feature type="compositionally biased region" description="Basic and acidic residues" evidence="15">
    <location>
        <begin position="376"/>
        <end position="387"/>
    </location>
</feature>
<protein>
    <recommendedName>
        <fullName evidence="13">Splicing factor 3A subunit 1</fullName>
    </recommendedName>
</protein>
<evidence type="ECO:0000256" key="5">
    <source>
        <dbReference type="ARBA" id="ARBA00022728"/>
    </source>
</evidence>
<evidence type="ECO:0000259" key="16">
    <source>
        <dbReference type="PROSITE" id="PS50053"/>
    </source>
</evidence>
<feature type="region of interest" description="Disordered" evidence="15">
    <location>
        <begin position="574"/>
        <end position="612"/>
    </location>
</feature>
<keyword evidence="10" id="KW-0539">Nucleus</keyword>
<proteinExistence type="predicted"/>
<dbReference type="InterPro" id="IPR035967">
    <property type="entry name" value="SWAP/Surp_sf"/>
</dbReference>
<feature type="domain" description="Ubiquitin-like" evidence="16">
    <location>
        <begin position="706"/>
        <end position="789"/>
    </location>
</feature>
<evidence type="ECO:0000313" key="18">
    <source>
        <dbReference type="EMBL" id="EFN63359.1"/>
    </source>
</evidence>
<dbReference type="InterPro" id="IPR045146">
    <property type="entry name" value="SF3A1"/>
</dbReference>
<feature type="region of interest" description="Disordered" evidence="15">
    <location>
        <begin position="324"/>
        <end position="406"/>
    </location>
</feature>
<evidence type="ECO:0000256" key="12">
    <source>
        <dbReference type="ARBA" id="ARBA00061882"/>
    </source>
</evidence>
<dbReference type="InterPro" id="IPR000626">
    <property type="entry name" value="Ubiquitin-like_dom"/>
</dbReference>
<dbReference type="CDD" id="cd01800">
    <property type="entry name" value="Ubl_SF3a120"/>
    <property type="match status" value="1"/>
</dbReference>
<dbReference type="SUPFAM" id="SSF109905">
    <property type="entry name" value="Surp module (SWAP domain)"/>
    <property type="match status" value="2"/>
</dbReference>
<evidence type="ECO:0000256" key="14">
    <source>
        <dbReference type="SAM" id="Coils"/>
    </source>
</evidence>
<comment type="subunit">
    <text evidence="12">Component of the 17S U2 SnRNP complex, a ribonucleoprotein complex that contains small nuclear RNA (snRNA) U2 and a number of specific proteins. Part of the SF3A subcomplex of the 17S U2 SnRNP complex which is composed of three subunits; SF3A3/SAP61, SF3A2/SAP62 and SF3A1/SAP114. SF3A associates with the splicing factor SF3B and a 12S RNA unit to form the mature 17S U2 small nuclear ribonucleoprotein complex (17S U2 snRNP). SF3A1 functions as a scaffold that interacts directly with both SF3A2 and SF3A3. Identified in the spliceosome 'E' complex, a precursor of the spliceosome 'A' complex. Identified in the spliceosome 'A' and 'B' complexes. Identified in the spliceosome 'C' complex. Interacts with P2RX6; resulting in a reduction of the splicing activity.</text>
</comment>
<dbReference type="AlphaFoldDB" id="E2ATB4"/>
<dbReference type="PROSITE" id="PS50128">
    <property type="entry name" value="SURP"/>
    <property type="match status" value="2"/>
</dbReference>
<keyword evidence="19" id="KW-1185">Reference proteome</keyword>
<keyword evidence="5" id="KW-0747">Spliceosome</keyword>
<dbReference type="InterPro" id="IPR029071">
    <property type="entry name" value="Ubiquitin-like_domsf"/>
</dbReference>
<feature type="domain" description="SURP motif" evidence="17">
    <location>
        <begin position="63"/>
        <end position="105"/>
    </location>
</feature>
<dbReference type="FunFam" id="3.10.20.90:FF:000091">
    <property type="entry name" value="Splicing factor 3A subunit 1"/>
    <property type="match status" value="1"/>
</dbReference>
<dbReference type="FunFam" id="1.10.10.790:FF:000001">
    <property type="entry name" value="Splicing factor 3a, subunit 1"/>
    <property type="match status" value="1"/>
</dbReference>
<sequence>MATICENGVEHALVFANTSVTNKMPAQEVAVLQPPATESEENNVPSSQPIVGIIYPPPEVRNIVDKTASFVARNGPEFESRIRQNELGNPKFNFLNFGDPYHAYYQHKVKEFKEGKGQEPTVGSAPGKTVNLTAHQKQQEILKQVEQPFVPKDPPVEFEFIADPPSISALDLDIVKLTAQFVARNGRQFLTNLMNREQRNFQFDFLRPQHSLFQYFTKLLEQYTKVLIPPKDLLPRLKDEAFNMDKILEQVKYRAEYLKYQEAQRRKEEEELERERVAYAQIDWHDFVVVETVDYQQFEVGNFPAPTTPDEVGARVLMQERIEDGEDVEMQIDSDAEEETQARTDGEKGDRAKDNNQVQDMEEDSSDEDDVSPPGDTHKSKESKPRETSMQPPPLPPTPGNVMVKKGYDPKQHAVKAARPVASDDYLMISPLTREHIPANKVQEHMRIGLLDPRWVEQRDKHLDKLAQETVFAPGTAIEASLKQLAERRTDIFGVGDEETAIGKKIGEEDKKKDDKVTWDGHTSSVEAATRAARANITLEEQIHQIHKVKGLLPDEEKEKIGPKPVNRATELSHMAAAASKPQATLKAPPKPLAPKPIPVPAQPPPPPTMSMPTMGIPQPMMPQPPMMMMAPMPPMAPRPPPLMPPAMSPFMPAPPPMQPPMTSTIGLKSASKPPDEEPQTKKLRTEDSLIPEQQFLARNKGPIQVNIAVPMMTEKAEWKLNGQTLNITLQLSDTVATMKALIHEQTGMPPGKQKLQNEGMFFKDNNTLAYYNLTSGSVINLLPKERGGRKK</sequence>
<evidence type="ECO:0000256" key="2">
    <source>
        <dbReference type="ARBA" id="ARBA00022499"/>
    </source>
</evidence>
<evidence type="ECO:0000256" key="4">
    <source>
        <dbReference type="ARBA" id="ARBA00022664"/>
    </source>
</evidence>
<evidence type="ECO:0000313" key="19">
    <source>
        <dbReference type="Proteomes" id="UP000000311"/>
    </source>
</evidence>
<feature type="domain" description="SURP motif" evidence="17">
    <location>
        <begin position="174"/>
        <end position="216"/>
    </location>
</feature>
<dbReference type="InterPro" id="IPR035563">
    <property type="entry name" value="SF3As1_ubi"/>
</dbReference>
<dbReference type="SMART" id="SM00213">
    <property type="entry name" value="UBQ"/>
    <property type="match status" value="1"/>
</dbReference>
<evidence type="ECO:0000256" key="9">
    <source>
        <dbReference type="ARBA" id="ARBA00023187"/>
    </source>
</evidence>
<dbReference type="InParanoid" id="E2ATB4"/>
<dbReference type="InterPro" id="IPR022030">
    <property type="entry name" value="SF3A1_dom"/>
</dbReference>
<dbReference type="Proteomes" id="UP000000311">
    <property type="component" value="Unassembled WGS sequence"/>
</dbReference>
<comment type="subcellular location">
    <subcellularLocation>
        <location evidence="1">Nucleus speckle</location>
    </subcellularLocation>
</comment>
<dbReference type="InterPro" id="IPR000061">
    <property type="entry name" value="Surp"/>
</dbReference>
<keyword evidence="7" id="KW-0832">Ubl conjugation</keyword>
<comment type="function">
    <text evidence="11">Component of the 17S U2 SnRNP complex of the spliceosome, a large ribonucleoprotein complex that removes introns from transcribed pre-mRNAs. The 17S U2 SnRNP complex (1) directly participates in early spliceosome assembly and (2) mediates recognition of the intron branch site during pre-mRNA splicing by promoting the selection of the pre-mRNA branch-site adenosine, the nucleophile for the first step of splicing. Within the 17S U2 SnRNP complex, SF3A1 is part of the SF3A subcomplex that contributes to the assembly of the 17S U2 snRNP, and the subsequent assembly of the pre-spliceosome 'E' complex and the pre-catalytic spliceosome 'A' complex. Involved in pre-mRNA splicing as a component of pre-catalytic spliceosome 'B' complexes.</text>
</comment>
<feature type="compositionally biased region" description="Pro residues" evidence="15">
    <location>
        <begin position="589"/>
        <end position="610"/>
    </location>
</feature>
<dbReference type="GO" id="GO:0045292">
    <property type="term" value="P:mRNA cis splicing, via spliceosome"/>
    <property type="evidence" value="ECO:0007669"/>
    <property type="project" value="InterPro"/>
</dbReference>
<dbReference type="GO" id="GO:0016607">
    <property type="term" value="C:nuclear speck"/>
    <property type="evidence" value="ECO:0007669"/>
    <property type="project" value="UniProtKB-SubCell"/>
</dbReference>
<feature type="compositionally biased region" description="Basic and acidic residues" evidence="15">
    <location>
        <begin position="340"/>
        <end position="354"/>
    </location>
</feature>
<dbReference type="OrthoDB" id="447637at2759"/>
<evidence type="ECO:0000256" key="10">
    <source>
        <dbReference type="ARBA" id="ARBA00023242"/>
    </source>
</evidence>
<dbReference type="GO" id="GO:0003723">
    <property type="term" value="F:RNA binding"/>
    <property type="evidence" value="ECO:0007669"/>
    <property type="project" value="InterPro"/>
</dbReference>
<evidence type="ECO:0000256" key="8">
    <source>
        <dbReference type="ARBA" id="ARBA00022990"/>
    </source>
</evidence>
<dbReference type="Pfam" id="PF12230">
    <property type="entry name" value="PRP21_like_P"/>
    <property type="match status" value="1"/>
</dbReference>
<dbReference type="GO" id="GO:0071013">
    <property type="term" value="C:catalytic step 2 spliceosome"/>
    <property type="evidence" value="ECO:0007669"/>
    <property type="project" value="TreeGrafter"/>
</dbReference>
<feature type="compositionally biased region" description="Acidic residues" evidence="15">
    <location>
        <begin position="324"/>
        <end position="339"/>
    </location>
</feature>
<keyword evidence="3" id="KW-0597">Phosphoprotein</keyword>
<dbReference type="InterPro" id="IPR019956">
    <property type="entry name" value="Ubiquitin_dom"/>
</dbReference>
<gene>
    <name evidence="18" type="ORF">EAG_15486</name>
</gene>
<dbReference type="STRING" id="104421.E2ATB4"/>
<evidence type="ECO:0000256" key="7">
    <source>
        <dbReference type="ARBA" id="ARBA00022843"/>
    </source>
</evidence>
<dbReference type="EMBL" id="GL442545">
    <property type="protein sequence ID" value="EFN63359.1"/>
    <property type="molecule type" value="Genomic_DNA"/>
</dbReference>
<evidence type="ECO:0000259" key="17">
    <source>
        <dbReference type="PROSITE" id="PS50128"/>
    </source>
</evidence>
<feature type="coiled-coil region" evidence="14">
    <location>
        <begin position="253"/>
        <end position="280"/>
    </location>
</feature>
<dbReference type="PROSITE" id="PS50053">
    <property type="entry name" value="UBIQUITIN_2"/>
    <property type="match status" value="1"/>
</dbReference>
<keyword evidence="6" id="KW-0677">Repeat</keyword>
<dbReference type="PANTHER" id="PTHR15316">
    <property type="entry name" value="SPLICEOSOME ASSOCIATED PROTEIN 114/SWAP SPLICING FACTOR-RELATED"/>
    <property type="match status" value="1"/>
</dbReference>
<evidence type="ECO:0000256" key="11">
    <source>
        <dbReference type="ARBA" id="ARBA00060058"/>
    </source>
</evidence>
<keyword evidence="4" id="KW-0507">mRNA processing</keyword>
<dbReference type="OMA" id="HAYYRHR"/>
<dbReference type="SMART" id="SM00648">
    <property type="entry name" value="SWAP"/>
    <property type="match status" value="2"/>
</dbReference>
<dbReference type="GO" id="GO:0005686">
    <property type="term" value="C:U2 snRNP"/>
    <property type="evidence" value="ECO:0007669"/>
    <property type="project" value="TreeGrafter"/>
</dbReference>
<evidence type="ECO:0000256" key="1">
    <source>
        <dbReference type="ARBA" id="ARBA00004324"/>
    </source>
</evidence>
<keyword evidence="2" id="KW-1017">Isopeptide bond</keyword>
<reference evidence="18 19" key="1">
    <citation type="journal article" date="2010" name="Science">
        <title>Genomic comparison of the ants Camponotus floridanus and Harpegnathos saltator.</title>
        <authorList>
            <person name="Bonasio R."/>
            <person name="Zhang G."/>
            <person name="Ye C."/>
            <person name="Mutti N.S."/>
            <person name="Fang X."/>
            <person name="Qin N."/>
            <person name="Donahue G."/>
            <person name="Yang P."/>
            <person name="Li Q."/>
            <person name="Li C."/>
            <person name="Zhang P."/>
            <person name="Huang Z."/>
            <person name="Berger S.L."/>
            <person name="Reinberg D."/>
            <person name="Wang J."/>
            <person name="Liebig J."/>
        </authorList>
    </citation>
    <scope>NUCLEOTIDE SEQUENCE [LARGE SCALE GENOMIC DNA]</scope>
    <source>
        <strain evidence="19">C129</strain>
    </source>
</reference>
<keyword evidence="8" id="KW-0007">Acetylation</keyword>
<evidence type="ECO:0000256" key="13">
    <source>
        <dbReference type="ARBA" id="ARBA00074916"/>
    </source>
</evidence>
<dbReference type="GO" id="GO:0000381">
    <property type="term" value="P:regulation of alternative mRNA splicing, via spliceosome"/>
    <property type="evidence" value="ECO:0007669"/>
    <property type="project" value="TreeGrafter"/>
</dbReference>
<dbReference type="KEGG" id="cfo:105255811"/>
<dbReference type="GO" id="GO:0071004">
    <property type="term" value="C:U2-type prespliceosome"/>
    <property type="evidence" value="ECO:0007669"/>
    <property type="project" value="TreeGrafter"/>
</dbReference>
<feature type="compositionally biased region" description="Acidic residues" evidence="15">
    <location>
        <begin position="360"/>
        <end position="371"/>
    </location>
</feature>
<dbReference type="FunCoup" id="E2ATB4">
    <property type="interactions" value="2420"/>
</dbReference>